<organism evidence="2 3">
    <name type="scientific">Rhizopus microsporus</name>
    <dbReference type="NCBI Taxonomy" id="58291"/>
    <lineage>
        <taxon>Eukaryota</taxon>
        <taxon>Fungi</taxon>
        <taxon>Fungi incertae sedis</taxon>
        <taxon>Mucoromycota</taxon>
        <taxon>Mucoromycotina</taxon>
        <taxon>Mucoromycetes</taxon>
        <taxon>Mucorales</taxon>
        <taxon>Mucorineae</taxon>
        <taxon>Rhizopodaceae</taxon>
        <taxon>Rhizopus</taxon>
    </lineage>
</organism>
<feature type="repeat" description="TPR" evidence="1">
    <location>
        <begin position="153"/>
        <end position="186"/>
    </location>
</feature>
<gene>
    <name evidence="2" type="ORF">BCV71DRAFT_171055</name>
</gene>
<dbReference type="PANTHER" id="PTHR21581:SF6">
    <property type="entry name" value="TRAFFICKING PROTEIN PARTICLE COMPLEX SUBUNIT 12"/>
    <property type="match status" value="1"/>
</dbReference>
<dbReference type="VEuPathDB" id="FungiDB:BCV72DRAFT_249284"/>
<proteinExistence type="predicted"/>
<dbReference type="GO" id="GO:0030008">
    <property type="term" value="C:TRAPP complex"/>
    <property type="evidence" value="ECO:0007669"/>
    <property type="project" value="TreeGrafter"/>
</dbReference>
<name>A0A0A1NFP4_RHIZD</name>
<dbReference type="InterPro" id="IPR011990">
    <property type="entry name" value="TPR-like_helical_dom_sf"/>
</dbReference>
<evidence type="ECO:0000256" key="1">
    <source>
        <dbReference type="PROSITE-ProRule" id="PRU00339"/>
    </source>
</evidence>
<evidence type="ECO:0000313" key="2">
    <source>
        <dbReference type="EMBL" id="ORE22788.1"/>
    </source>
</evidence>
<dbReference type="InterPro" id="IPR019734">
    <property type="entry name" value="TPR_rpt"/>
</dbReference>
<dbReference type="Gene3D" id="1.25.40.10">
    <property type="entry name" value="Tetratricopeptide repeat domain"/>
    <property type="match status" value="1"/>
</dbReference>
<dbReference type="PANTHER" id="PTHR21581">
    <property type="entry name" value="D-ALANYL-D-ALANINE CARBOXYPEPTIDASE"/>
    <property type="match status" value="1"/>
</dbReference>
<evidence type="ECO:0000313" key="3">
    <source>
        <dbReference type="Proteomes" id="UP000242381"/>
    </source>
</evidence>
<dbReference type="OMA" id="KMQMARA"/>
<dbReference type="SUPFAM" id="SSF48452">
    <property type="entry name" value="TPR-like"/>
    <property type="match status" value="1"/>
</dbReference>
<dbReference type="PROSITE" id="PS50005">
    <property type="entry name" value="TPR"/>
    <property type="match status" value="1"/>
</dbReference>
<accession>A0A0A1NFP4</accession>
<dbReference type="AlphaFoldDB" id="A0A0A1NFP4"/>
<dbReference type="GO" id="GO:0005794">
    <property type="term" value="C:Golgi apparatus"/>
    <property type="evidence" value="ECO:0007669"/>
    <property type="project" value="TreeGrafter"/>
</dbReference>
<dbReference type="EMBL" id="KV921263">
    <property type="protein sequence ID" value="ORE22788.1"/>
    <property type="molecule type" value="Genomic_DNA"/>
</dbReference>
<dbReference type="Proteomes" id="UP000242381">
    <property type="component" value="Unassembled WGS sequence"/>
</dbReference>
<dbReference type="Pfam" id="PF14559">
    <property type="entry name" value="TPR_19"/>
    <property type="match status" value="2"/>
</dbReference>
<sequence>MKNMWRSVAKYARQHIIQSDPSDLKSILELWHMRLLALTKLGLYQLATAELEKLGDLNRPELRDPVTKESMVPFALWILWARLPSFLKYPNVTLERLTMLAAKCKRMQQRDPVWERREIQTYLVIASHWIAIQNYSAAVSTMENVLKKRPDQVDVLSGLGRLYLQMGDVGSATSMFERIEQLIKQDEAVIINKALTSMAKGEWSQARDLLEQVHQSNKDNLLVMNNLAVCEIYLGNLVKAIEILETLTMKNPTSAGICESIVMNLCTLYELRYEDSTEKKVEIMKQVATWAGDSFQPECFKLQ</sequence>
<protein>
    <submittedName>
        <fullName evidence="2">TPR-like protein</fullName>
    </submittedName>
</protein>
<keyword evidence="1" id="KW-0802">TPR repeat</keyword>
<reference evidence="2 3" key="1">
    <citation type="journal article" date="2016" name="Proc. Natl. Acad. Sci. U.S.A.">
        <title>Lipid metabolic changes in an early divergent fungus govern the establishment of a mutualistic symbiosis with endobacteria.</title>
        <authorList>
            <person name="Lastovetsky O.A."/>
            <person name="Gaspar M.L."/>
            <person name="Mondo S.J."/>
            <person name="LaButti K.M."/>
            <person name="Sandor L."/>
            <person name="Grigoriev I.V."/>
            <person name="Henry S.A."/>
            <person name="Pawlowska T.E."/>
        </authorList>
    </citation>
    <scope>NUCLEOTIDE SEQUENCE [LARGE SCALE GENOMIC DNA]</scope>
    <source>
        <strain evidence="2 3">ATCC 11559</strain>
    </source>
</reference>
<dbReference type="SMART" id="SM00028">
    <property type="entry name" value="TPR"/>
    <property type="match status" value="4"/>
</dbReference>